<dbReference type="OMA" id="YLHVCYY"/>
<gene>
    <name evidence="5 7" type="ORF">CBG13716</name>
    <name evidence="5" type="ORF">CBG_13716</name>
</gene>
<feature type="signal peptide" evidence="3">
    <location>
        <begin position="1"/>
        <end position="21"/>
    </location>
</feature>
<dbReference type="InterPro" id="IPR056585">
    <property type="entry name" value="Leprecan_dom"/>
</dbReference>
<protein>
    <submittedName>
        <fullName evidence="5">Protein CBG13716</fullName>
    </submittedName>
</protein>
<evidence type="ECO:0000256" key="3">
    <source>
        <dbReference type="SAM" id="SignalP"/>
    </source>
</evidence>
<proteinExistence type="predicted"/>
<organism evidence="5 6">
    <name type="scientific">Caenorhabditis briggsae</name>
    <dbReference type="NCBI Taxonomy" id="6238"/>
    <lineage>
        <taxon>Eukaryota</taxon>
        <taxon>Metazoa</taxon>
        <taxon>Ecdysozoa</taxon>
        <taxon>Nematoda</taxon>
        <taxon>Chromadorea</taxon>
        <taxon>Rhabditida</taxon>
        <taxon>Rhabditina</taxon>
        <taxon>Rhabditomorpha</taxon>
        <taxon>Rhabditoidea</taxon>
        <taxon>Rhabditidae</taxon>
        <taxon>Peloderinae</taxon>
        <taxon>Caenorhabditis</taxon>
    </lineage>
</organism>
<dbReference type="CTD" id="8574478"/>
<evidence type="ECO:0000259" key="4">
    <source>
        <dbReference type="Pfam" id="PF23557"/>
    </source>
</evidence>
<dbReference type="GO" id="GO:0030199">
    <property type="term" value="P:collagen fibril organization"/>
    <property type="evidence" value="ECO:0000318"/>
    <property type="project" value="GO_Central"/>
</dbReference>
<dbReference type="Pfam" id="PF23557">
    <property type="entry name" value="TPR_leprecan"/>
    <property type="match status" value="1"/>
</dbReference>
<evidence type="ECO:0000313" key="7">
    <source>
        <dbReference type="WormBase" id="CBG13716"/>
    </source>
</evidence>
<evidence type="ECO:0000313" key="5">
    <source>
        <dbReference type="EMBL" id="CAP32467.2"/>
    </source>
</evidence>
<dbReference type="Proteomes" id="UP000008549">
    <property type="component" value="Unassembled WGS sequence"/>
</dbReference>
<evidence type="ECO:0000256" key="1">
    <source>
        <dbReference type="ARBA" id="ARBA00022729"/>
    </source>
</evidence>
<dbReference type="WormBase" id="CBG13716">
    <property type="protein sequence ID" value="CBP44640"/>
    <property type="gene ID" value="WBGene00034437"/>
</dbReference>
<evidence type="ECO:0000313" key="6">
    <source>
        <dbReference type="Proteomes" id="UP000008549"/>
    </source>
</evidence>
<feature type="chain" id="PRO_5002730634" evidence="3">
    <location>
        <begin position="22"/>
        <end position="626"/>
    </location>
</feature>
<dbReference type="STRING" id="6238.A8XIJ3"/>
<keyword evidence="6" id="KW-1185">Reference proteome</keyword>
<reference evidence="5 6" key="2">
    <citation type="journal article" date="2011" name="PLoS Genet.">
        <title>Caenorhabditis briggsae recombinant inbred line genotypes reveal inter-strain incompatibility and the evolution of recombination.</title>
        <authorList>
            <person name="Ross J.A."/>
            <person name="Koboldt D.C."/>
            <person name="Staisch J.E."/>
            <person name="Chamberlin H.M."/>
            <person name="Gupta B.P."/>
            <person name="Miller R.D."/>
            <person name="Baird S.E."/>
            <person name="Haag E.S."/>
        </authorList>
    </citation>
    <scope>NUCLEOTIDE SEQUENCE [LARGE SCALE GENOMIC DNA]</scope>
    <source>
        <strain evidence="5 6">AF16</strain>
    </source>
</reference>
<keyword evidence="2" id="KW-0325">Glycoprotein</keyword>
<name>A8XIJ3_CAEBR</name>
<dbReference type="eggNOG" id="KOG4459">
    <property type="taxonomic scope" value="Eukaryota"/>
</dbReference>
<dbReference type="GO" id="GO:0005783">
    <property type="term" value="C:endoplasmic reticulum"/>
    <property type="evidence" value="ECO:0000318"/>
    <property type="project" value="GO_Central"/>
</dbReference>
<accession>A8XIJ3</accession>
<feature type="domain" description="Leprecan-like alpha-helical" evidence="4">
    <location>
        <begin position="189"/>
        <end position="466"/>
    </location>
</feature>
<keyword evidence="1 3" id="KW-0732">Signal</keyword>
<dbReference type="PANTHER" id="PTHR13986">
    <property type="entry name" value="PROTEIN LYSINE HYDROXYLATION COMPLEX COMPONENT"/>
    <property type="match status" value="1"/>
</dbReference>
<dbReference type="FunCoup" id="A8XIJ3">
    <property type="interactions" value="305"/>
</dbReference>
<dbReference type="RefSeq" id="XP_045095237.1">
    <property type="nucleotide sequence ID" value="XM_045244797.1"/>
</dbReference>
<reference evidence="5 6" key="1">
    <citation type="journal article" date="2003" name="PLoS Biol.">
        <title>The genome sequence of Caenorhabditis briggsae: a platform for comparative genomics.</title>
        <authorList>
            <person name="Stein L.D."/>
            <person name="Bao Z."/>
            <person name="Blasiar D."/>
            <person name="Blumenthal T."/>
            <person name="Brent M.R."/>
            <person name="Chen N."/>
            <person name="Chinwalla A."/>
            <person name="Clarke L."/>
            <person name="Clee C."/>
            <person name="Coghlan A."/>
            <person name="Coulson A."/>
            <person name="D'Eustachio P."/>
            <person name="Fitch D.H."/>
            <person name="Fulton L.A."/>
            <person name="Fulton R.E."/>
            <person name="Griffiths-Jones S."/>
            <person name="Harris T.W."/>
            <person name="Hillier L.W."/>
            <person name="Kamath R."/>
            <person name="Kuwabara P.E."/>
            <person name="Mardis E.R."/>
            <person name="Marra M.A."/>
            <person name="Miner T.L."/>
            <person name="Minx P."/>
            <person name="Mullikin J.C."/>
            <person name="Plumb R.W."/>
            <person name="Rogers J."/>
            <person name="Schein J.E."/>
            <person name="Sohrmann M."/>
            <person name="Spieth J."/>
            <person name="Stajich J.E."/>
            <person name="Wei C."/>
            <person name="Willey D."/>
            <person name="Wilson R.K."/>
            <person name="Durbin R."/>
            <person name="Waterston R.H."/>
        </authorList>
    </citation>
    <scope>NUCLEOTIDE SEQUENCE [LARGE SCALE GENOMIC DNA]</scope>
    <source>
        <strain evidence="5 6">AF16</strain>
    </source>
</reference>
<sequence>MTLLLFSILSIICILPRGSYCQQTSGEKRVTFEDYYQFGKNEYTDKNWPDCVAFMKRAIDDFKSFAVKRGAEAAQAVANYLLFDDNPLMKRNKYFYGKQYKKPELFTPSPEMVQIYEKRELESRYLSFMETRFVIKDGELPPEQADDHNPLSTDFHTDDNFPYAEIKNLMTSPECKILRAEFETTERDAFVKELERRVKRICRQYQDDTVSCRKKCNRQVKTATSSESLKILKFHETSEIALCLLRCRKDMFGDHQTIRKMSTYHDMEERKPYQYMHICYYHQGELAMAVQSAYTFLVANPDDKDIMQSLNWYMERDGYSDEMLIDMERKDQEAKFMNGVAAYDEQDWGRCVHEFESALEKSIIQDEKCRILCQDKIDWSVVNGNPEIDILLASMRANVLRCEHNCLYKLGRINGFYVGNLIAAHFEYLHFCHFKLKRGAEAAQAVANYLLFDDNPLMKRNKYFYGKQYKKPELFTPSPEMVQIYEKRELESRYLSFMETRFVIKDGELPPEQADDHNPLSTDFHTDDNFPYAEIKNLMTSPECKILRAEFETTERDAFVKELERRVKNLWPHSKFSSVSCGKHVREAKCKRAIVFSSEPNDCGEWLGKWFTGCVVVFCDEPEEME</sequence>
<dbReference type="AlphaFoldDB" id="A8XIJ3"/>
<dbReference type="KEGG" id="cbr:CBG_13716"/>
<dbReference type="PANTHER" id="PTHR13986:SF8">
    <property type="entry name" value="PROLYL 3-HYDROXYLASE 1-LIKE PROTEIN"/>
    <property type="match status" value="1"/>
</dbReference>
<dbReference type="GeneID" id="8574478"/>
<dbReference type="EMBL" id="HE600943">
    <property type="protein sequence ID" value="CAP32467.2"/>
    <property type="molecule type" value="Genomic_DNA"/>
</dbReference>
<dbReference type="HOGENOM" id="CLU_029887_2_0_1"/>
<evidence type="ECO:0000256" key="2">
    <source>
        <dbReference type="ARBA" id="ARBA00023180"/>
    </source>
</evidence>
<dbReference type="InterPro" id="IPR052284">
    <property type="entry name" value="Collagen_mod_leprecan"/>
</dbReference>
<dbReference type="InParanoid" id="A8XIJ3"/>